<keyword evidence="1" id="KW-1133">Transmembrane helix</keyword>
<dbReference type="Proteomes" id="UP000006620">
    <property type="component" value="Chromosome"/>
</dbReference>
<dbReference type="KEGG" id="pms:KNP414_05268"/>
<dbReference type="EMBL" id="CP002869">
    <property type="protein sequence ID" value="AEI43792.1"/>
    <property type="molecule type" value="Genomic_DNA"/>
</dbReference>
<accession>F8FE33</accession>
<dbReference type="PANTHER" id="PTHR40076">
    <property type="entry name" value="MEMBRANE PROTEIN-RELATED"/>
    <property type="match status" value="1"/>
</dbReference>
<evidence type="ECO:0000313" key="3">
    <source>
        <dbReference type="Proteomes" id="UP000006620"/>
    </source>
</evidence>
<feature type="transmembrane region" description="Helical" evidence="1">
    <location>
        <begin position="47"/>
        <end position="73"/>
    </location>
</feature>
<dbReference type="PATRIC" id="fig|1036673.3.peg.4879"/>
<feature type="transmembrane region" description="Helical" evidence="1">
    <location>
        <begin position="110"/>
        <end position="129"/>
    </location>
</feature>
<dbReference type="HOGENOM" id="CLU_045673_3_1_9"/>
<evidence type="ECO:0000256" key="1">
    <source>
        <dbReference type="SAM" id="Phobius"/>
    </source>
</evidence>
<reference evidence="2 3" key="2">
    <citation type="journal article" date="2013" name="Genome Announc.">
        <title>Genome Sequence of Growth-Improving Paenibacillus mucilaginosus Strain KNP414.</title>
        <authorList>
            <person name="Lu J.J."/>
            <person name="Wang J.F."/>
            <person name="Hu X.F."/>
        </authorList>
    </citation>
    <scope>NUCLEOTIDE SEQUENCE [LARGE SCALE GENOMIC DNA]</scope>
    <source>
        <strain evidence="2 3">KNP414</strain>
    </source>
</reference>
<dbReference type="AlphaFoldDB" id="F8FE33"/>
<sequence length="213" mass="24152">MIMTNSEIRKSAREALTGNWGHAVLFVLLTTAVNMFFGYLSDDRVEVPWLLALVIFLANIFFSTMITTGYEAFFLSISRGDRLGIGQVIDYSFKHFWPFFKLTLAMGLKILAWTLLLIIPGIIAGIRYAQALNIKIDNPQVGSFEAIRMSSELMDGHKWRYFCLQLSFIGWALGCLLTLGVGFLWLASYYKTSMAEFYNLLISRNGSHSSIEE</sequence>
<dbReference type="InterPro" id="IPR010380">
    <property type="entry name" value="DUF975"/>
</dbReference>
<proteinExistence type="predicted"/>
<evidence type="ECO:0000313" key="2">
    <source>
        <dbReference type="EMBL" id="AEI43792.1"/>
    </source>
</evidence>
<organism evidence="2 3">
    <name type="scientific">Paenibacillus mucilaginosus (strain KNP414)</name>
    <dbReference type="NCBI Taxonomy" id="1036673"/>
    <lineage>
        <taxon>Bacteria</taxon>
        <taxon>Bacillati</taxon>
        <taxon>Bacillota</taxon>
        <taxon>Bacilli</taxon>
        <taxon>Bacillales</taxon>
        <taxon>Paenibacillaceae</taxon>
        <taxon>Paenibacillus</taxon>
    </lineage>
</organism>
<feature type="transmembrane region" description="Helical" evidence="1">
    <location>
        <begin position="20"/>
        <end position="41"/>
    </location>
</feature>
<dbReference type="PANTHER" id="PTHR40076:SF1">
    <property type="entry name" value="MEMBRANE PROTEIN"/>
    <property type="match status" value="1"/>
</dbReference>
<dbReference type="Pfam" id="PF06161">
    <property type="entry name" value="DUF975"/>
    <property type="match status" value="1"/>
</dbReference>
<keyword evidence="1" id="KW-0472">Membrane</keyword>
<reference evidence="3" key="1">
    <citation type="submission" date="2011-06" db="EMBL/GenBank/DDBJ databases">
        <title>Complete genome sequence of Paenibacillus mucilaginosus KNP414.</title>
        <authorList>
            <person name="Wang J."/>
            <person name="Hu S."/>
            <person name="Hu X."/>
            <person name="Zhang B."/>
            <person name="Dong D."/>
            <person name="Zhang S."/>
            <person name="Zhao K."/>
            <person name="Wu D."/>
        </authorList>
    </citation>
    <scope>NUCLEOTIDE SEQUENCE [LARGE SCALE GENOMIC DNA]</scope>
    <source>
        <strain evidence="3">KNP414</strain>
    </source>
</reference>
<name>F8FE33_PAEMK</name>
<feature type="transmembrane region" description="Helical" evidence="1">
    <location>
        <begin position="159"/>
        <end position="186"/>
    </location>
</feature>
<evidence type="ECO:0008006" key="4">
    <source>
        <dbReference type="Google" id="ProtNLM"/>
    </source>
</evidence>
<keyword evidence="1" id="KW-0812">Transmembrane</keyword>
<protein>
    <recommendedName>
        <fullName evidence="4">Integral membrane protein</fullName>
    </recommendedName>
</protein>
<gene>
    <name evidence="2" type="ordered locus">KNP414_05268</name>
</gene>